<protein>
    <recommendedName>
        <fullName evidence="4">Alpha/beta hydrolase fold-3 domain-containing protein</fullName>
    </recommendedName>
</protein>
<dbReference type="PROSITE" id="PS01173">
    <property type="entry name" value="LIPASE_GDXG_HIS"/>
    <property type="match status" value="1"/>
</dbReference>
<organism evidence="5 6">
    <name type="scientific">Cystobacter fuscus</name>
    <dbReference type="NCBI Taxonomy" id="43"/>
    <lineage>
        <taxon>Bacteria</taxon>
        <taxon>Pseudomonadati</taxon>
        <taxon>Myxococcota</taxon>
        <taxon>Myxococcia</taxon>
        <taxon>Myxococcales</taxon>
        <taxon>Cystobacterineae</taxon>
        <taxon>Archangiaceae</taxon>
        <taxon>Cystobacter</taxon>
    </lineage>
</organism>
<dbReference type="PANTHER" id="PTHR48081">
    <property type="entry name" value="AB HYDROLASE SUPERFAMILY PROTEIN C4A8.06C"/>
    <property type="match status" value="1"/>
</dbReference>
<evidence type="ECO:0000256" key="1">
    <source>
        <dbReference type="ARBA" id="ARBA00010515"/>
    </source>
</evidence>
<dbReference type="Proteomes" id="UP000217257">
    <property type="component" value="Chromosome"/>
</dbReference>
<reference evidence="5 6" key="1">
    <citation type="submission" date="2017-06" db="EMBL/GenBank/DDBJ databases">
        <title>Sequencing and comparative analysis of myxobacterial genomes.</title>
        <authorList>
            <person name="Rupp O."/>
            <person name="Goesmann A."/>
            <person name="Sogaard-Andersen L."/>
        </authorList>
    </citation>
    <scope>NUCLEOTIDE SEQUENCE [LARGE SCALE GENOMIC DNA]</scope>
    <source>
        <strain evidence="5 6">DSM 52655</strain>
    </source>
</reference>
<dbReference type="InterPro" id="IPR013094">
    <property type="entry name" value="AB_hydrolase_3"/>
</dbReference>
<dbReference type="Gene3D" id="3.40.50.1820">
    <property type="entry name" value="alpha/beta hydrolase"/>
    <property type="match status" value="1"/>
</dbReference>
<dbReference type="KEGG" id="cfus:CYFUS_004828"/>
<dbReference type="InterPro" id="IPR033140">
    <property type="entry name" value="Lipase_GDXG_put_SER_AS"/>
</dbReference>
<dbReference type="PANTHER" id="PTHR48081:SF30">
    <property type="entry name" value="ACETYL-HYDROLASE LIPR-RELATED"/>
    <property type="match status" value="1"/>
</dbReference>
<evidence type="ECO:0000256" key="2">
    <source>
        <dbReference type="ARBA" id="ARBA00022801"/>
    </source>
</evidence>
<sequence length="339" mass="36585">MGTLSTLATLIRASLGTAVRRMKRGPLRPGWSFAYEATVAFMKANNERLYLRPAPEQREEVERLARTTSALRRVHREEVSAGGVPSVWFSPPERSGDAVVLYLHGGAYVMGSPRTHGDLLARLALGTGLRVLAPDYRLAPEHPFPAQLEDTLAVYRWLLSSGVSPRRVVFAGDSAGGGLALSTLVAARDQGTPLPAGAVVIAPWVDLECGGASVERNAAYDWGDKAMLLHWAGWFLGGAPAREPLASPLHADLRGLPPLFVHVGSAELQYDDGVRITEKARAGGVQAHLEVWPEMVHDFQTFGEGFPESVRGTTKLCEHLQRVLLDAERQEGPGIGGPP</sequence>
<gene>
    <name evidence="5" type="ORF">CYFUS_004828</name>
</gene>
<comment type="similarity">
    <text evidence="1">Belongs to the 'GDXG' lipolytic enzyme family.</text>
</comment>
<dbReference type="InterPro" id="IPR029058">
    <property type="entry name" value="AB_hydrolase_fold"/>
</dbReference>
<feature type="active site" evidence="3">
    <location>
        <position position="174"/>
    </location>
</feature>
<dbReference type="InterPro" id="IPR002168">
    <property type="entry name" value="Lipase_GDXG_HIS_AS"/>
</dbReference>
<feature type="domain" description="Alpha/beta hydrolase fold-3" evidence="4">
    <location>
        <begin position="100"/>
        <end position="300"/>
    </location>
</feature>
<dbReference type="PROSITE" id="PS01174">
    <property type="entry name" value="LIPASE_GDXG_SER"/>
    <property type="match status" value="1"/>
</dbReference>
<dbReference type="Pfam" id="PF07859">
    <property type="entry name" value="Abhydrolase_3"/>
    <property type="match status" value="1"/>
</dbReference>
<evidence type="ECO:0000313" key="6">
    <source>
        <dbReference type="Proteomes" id="UP000217257"/>
    </source>
</evidence>
<dbReference type="GO" id="GO:0004806">
    <property type="term" value="F:triacylglycerol lipase activity"/>
    <property type="evidence" value="ECO:0007669"/>
    <property type="project" value="TreeGrafter"/>
</dbReference>
<proteinExistence type="inferred from homology"/>
<keyword evidence="2" id="KW-0378">Hydrolase</keyword>
<dbReference type="RefSeq" id="WP_095987423.1">
    <property type="nucleotide sequence ID" value="NZ_CP022098.1"/>
</dbReference>
<dbReference type="SUPFAM" id="SSF53474">
    <property type="entry name" value="alpha/beta-Hydrolases"/>
    <property type="match status" value="1"/>
</dbReference>
<dbReference type="EMBL" id="CP022098">
    <property type="protein sequence ID" value="ATB39384.1"/>
    <property type="molecule type" value="Genomic_DNA"/>
</dbReference>
<name>A0A250J640_9BACT</name>
<evidence type="ECO:0000256" key="3">
    <source>
        <dbReference type="PROSITE-ProRule" id="PRU10038"/>
    </source>
</evidence>
<dbReference type="InterPro" id="IPR050300">
    <property type="entry name" value="GDXG_lipolytic_enzyme"/>
</dbReference>
<dbReference type="AlphaFoldDB" id="A0A250J640"/>
<evidence type="ECO:0000313" key="5">
    <source>
        <dbReference type="EMBL" id="ATB39384.1"/>
    </source>
</evidence>
<evidence type="ECO:0000259" key="4">
    <source>
        <dbReference type="Pfam" id="PF07859"/>
    </source>
</evidence>
<accession>A0A250J640</accession>